<keyword evidence="2" id="KW-1185">Reference proteome</keyword>
<evidence type="ECO:0000313" key="1">
    <source>
        <dbReference type="EMBL" id="TFK73886.1"/>
    </source>
</evidence>
<name>A0ACD3B7I5_9AGAR</name>
<accession>A0ACD3B7I5</accession>
<proteinExistence type="predicted"/>
<organism evidence="1 2">
    <name type="scientific">Pluteus cervinus</name>
    <dbReference type="NCBI Taxonomy" id="181527"/>
    <lineage>
        <taxon>Eukaryota</taxon>
        <taxon>Fungi</taxon>
        <taxon>Dikarya</taxon>
        <taxon>Basidiomycota</taxon>
        <taxon>Agaricomycotina</taxon>
        <taxon>Agaricomycetes</taxon>
        <taxon>Agaricomycetidae</taxon>
        <taxon>Agaricales</taxon>
        <taxon>Pluteineae</taxon>
        <taxon>Pluteaceae</taxon>
        <taxon>Pluteus</taxon>
    </lineage>
</organism>
<sequence length="601" mass="64836">MDPSAVDFRAFYPYTPNEVKHRKRTTSAQLKILENVFKRDTKPNAALRNELATQLEMTARGVQVWFQNRRAKEKIKAGKVVANKASTHGHTDSSSSSSASEAQLTSSDQTDNQTTPSEVGAEHGTSPIHSGDNNDPASPQDSTALLTSAWSHSPADSLSLHHHNASLLAARRGSLPVNVYHQSEQPSLGPPIDPLNPLARRSSVDALYRLASNPYAPHARAKNGLAFAPRLSGQNRYMQRPGYPPRAVHPYNLDVRRSSMDSRGVRFSPNGASPSPLSSTHAIRGPLPEHPMYAISSRPLTSPIPGPLPSPGFSFGAASTQSASSPNSADSERNSPDSFNSFNFRGEDTEDDETSASYDALSRFGSFASIATSESSINSTFAHDSPCDDPNSMLARRDSCTSGHFLNMMSNLDVSGLPNHPAIPELSQASAPYIPHTNNLGPATEISVAPNGYPSPTSTISPGTSSQGNDLTSSIPLSRSSELAFALQTQPEISSNQLHNNLSNISSADVTTYYAQQQPNNSQMLHSNTTDFGDKYHHFDPDCEPLTSDGHYLPYSSLGTYTTEPRNDTPLQRQVHYADAYAVNTTPSTTPMGHDNFASFS</sequence>
<protein>
    <submittedName>
        <fullName evidence="1">Uncharacterized protein</fullName>
    </submittedName>
</protein>
<dbReference type="Proteomes" id="UP000308600">
    <property type="component" value="Unassembled WGS sequence"/>
</dbReference>
<gene>
    <name evidence="1" type="ORF">BDN72DRAFT_893608</name>
</gene>
<reference evidence="1 2" key="1">
    <citation type="journal article" date="2019" name="Nat. Ecol. Evol.">
        <title>Megaphylogeny resolves global patterns of mushroom evolution.</title>
        <authorList>
            <person name="Varga T."/>
            <person name="Krizsan K."/>
            <person name="Foldi C."/>
            <person name="Dima B."/>
            <person name="Sanchez-Garcia M."/>
            <person name="Sanchez-Ramirez S."/>
            <person name="Szollosi G.J."/>
            <person name="Szarkandi J.G."/>
            <person name="Papp V."/>
            <person name="Albert L."/>
            <person name="Andreopoulos W."/>
            <person name="Angelini C."/>
            <person name="Antonin V."/>
            <person name="Barry K.W."/>
            <person name="Bougher N.L."/>
            <person name="Buchanan P."/>
            <person name="Buyck B."/>
            <person name="Bense V."/>
            <person name="Catcheside P."/>
            <person name="Chovatia M."/>
            <person name="Cooper J."/>
            <person name="Damon W."/>
            <person name="Desjardin D."/>
            <person name="Finy P."/>
            <person name="Geml J."/>
            <person name="Haridas S."/>
            <person name="Hughes K."/>
            <person name="Justo A."/>
            <person name="Karasinski D."/>
            <person name="Kautmanova I."/>
            <person name="Kiss B."/>
            <person name="Kocsube S."/>
            <person name="Kotiranta H."/>
            <person name="LaButti K.M."/>
            <person name="Lechner B.E."/>
            <person name="Liimatainen K."/>
            <person name="Lipzen A."/>
            <person name="Lukacs Z."/>
            <person name="Mihaltcheva S."/>
            <person name="Morgado L.N."/>
            <person name="Niskanen T."/>
            <person name="Noordeloos M.E."/>
            <person name="Ohm R.A."/>
            <person name="Ortiz-Santana B."/>
            <person name="Ovrebo C."/>
            <person name="Racz N."/>
            <person name="Riley R."/>
            <person name="Savchenko A."/>
            <person name="Shiryaev A."/>
            <person name="Soop K."/>
            <person name="Spirin V."/>
            <person name="Szebenyi C."/>
            <person name="Tomsovsky M."/>
            <person name="Tulloss R.E."/>
            <person name="Uehling J."/>
            <person name="Grigoriev I.V."/>
            <person name="Vagvolgyi C."/>
            <person name="Papp T."/>
            <person name="Martin F.M."/>
            <person name="Miettinen O."/>
            <person name="Hibbett D.S."/>
            <person name="Nagy L.G."/>
        </authorList>
    </citation>
    <scope>NUCLEOTIDE SEQUENCE [LARGE SCALE GENOMIC DNA]</scope>
    <source>
        <strain evidence="1 2">NL-1719</strain>
    </source>
</reference>
<dbReference type="EMBL" id="ML208272">
    <property type="protein sequence ID" value="TFK73886.1"/>
    <property type="molecule type" value="Genomic_DNA"/>
</dbReference>
<evidence type="ECO:0000313" key="2">
    <source>
        <dbReference type="Proteomes" id="UP000308600"/>
    </source>
</evidence>